<comment type="similarity">
    <text evidence="1">Belongs to the Tdpoz family.</text>
</comment>
<sequence length="194" mass="21077">MTRIDLATDASVAEASFTCRVLDQTGQFNLWSEKQIATSDKQGHAHDTTLIMYGFVHFHPDCDSIIVEYVITIQHQKGWRGSSASAKSSDISVCTAATALVLAEQHGCSKLKARCMEFIVANPTGIQAITATDGYKHKMESCPSLASELLVAAVKRGSVLQLECRSAAGSERYDNVVEDYVSSILPVGAIYIWT</sequence>
<dbReference type="Gene3D" id="1.25.40.420">
    <property type="match status" value="1"/>
</dbReference>
<dbReference type="Pfam" id="PF24570">
    <property type="entry name" value="BACK_BPM_SPOP"/>
    <property type="match status" value="1"/>
</dbReference>
<gene>
    <name evidence="3" type="primary">gb28172</name>
    <name evidence="3" type="ORF">PR202_gb28172</name>
</gene>
<dbReference type="Proteomes" id="UP001054889">
    <property type="component" value="Unassembled WGS sequence"/>
</dbReference>
<accession>A0AAV5FW30</accession>
<proteinExistence type="inferred from homology"/>
<dbReference type="AlphaFoldDB" id="A0AAV5FW30"/>
<organism evidence="3 4">
    <name type="scientific">Eleusine coracana subsp. coracana</name>
    <dbReference type="NCBI Taxonomy" id="191504"/>
    <lineage>
        <taxon>Eukaryota</taxon>
        <taxon>Viridiplantae</taxon>
        <taxon>Streptophyta</taxon>
        <taxon>Embryophyta</taxon>
        <taxon>Tracheophyta</taxon>
        <taxon>Spermatophyta</taxon>
        <taxon>Magnoliopsida</taxon>
        <taxon>Liliopsida</taxon>
        <taxon>Poales</taxon>
        <taxon>Poaceae</taxon>
        <taxon>PACMAD clade</taxon>
        <taxon>Chloridoideae</taxon>
        <taxon>Cynodonteae</taxon>
        <taxon>Eleusininae</taxon>
        <taxon>Eleusine</taxon>
    </lineage>
</organism>
<evidence type="ECO:0000259" key="2">
    <source>
        <dbReference type="Pfam" id="PF24570"/>
    </source>
</evidence>
<evidence type="ECO:0000313" key="3">
    <source>
        <dbReference type="EMBL" id="GJN39078.1"/>
    </source>
</evidence>
<evidence type="ECO:0000313" key="4">
    <source>
        <dbReference type="Proteomes" id="UP001054889"/>
    </source>
</evidence>
<name>A0AAV5FW30_ELECO</name>
<feature type="domain" description="BPM/SPOP BACK" evidence="2">
    <location>
        <begin position="95"/>
        <end position="150"/>
    </location>
</feature>
<reference evidence="3" key="2">
    <citation type="submission" date="2021-12" db="EMBL/GenBank/DDBJ databases">
        <title>Resequencing data analysis of finger millet.</title>
        <authorList>
            <person name="Hatakeyama M."/>
            <person name="Aluri S."/>
            <person name="Balachadran M.T."/>
            <person name="Sivarajan S.R."/>
            <person name="Poveda L."/>
            <person name="Shimizu-Inatsugi R."/>
            <person name="Schlapbach R."/>
            <person name="Sreeman S.M."/>
            <person name="Shimizu K.K."/>
        </authorList>
    </citation>
    <scope>NUCLEOTIDE SEQUENCE</scope>
</reference>
<dbReference type="EMBL" id="BQKI01000097">
    <property type="protein sequence ID" value="GJN39078.1"/>
    <property type="molecule type" value="Genomic_DNA"/>
</dbReference>
<keyword evidence="4" id="KW-1185">Reference proteome</keyword>
<dbReference type="InterPro" id="IPR056423">
    <property type="entry name" value="BACK_BPM_SPOP"/>
</dbReference>
<comment type="caution">
    <text evidence="3">The sequence shown here is derived from an EMBL/GenBank/DDBJ whole genome shotgun (WGS) entry which is preliminary data.</text>
</comment>
<reference evidence="3" key="1">
    <citation type="journal article" date="2018" name="DNA Res.">
        <title>Multiple hybrid de novo genome assembly of finger millet, an orphan allotetraploid crop.</title>
        <authorList>
            <person name="Hatakeyama M."/>
            <person name="Aluri S."/>
            <person name="Balachadran M.T."/>
            <person name="Sivarajan S.R."/>
            <person name="Patrignani A."/>
            <person name="Gruter S."/>
            <person name="Poveda L."/>
            <person name="Shimizu-Inatsugi R."/>
            <person name="Baeten J."/>
            <person name="Francoijs K.J."/>
            <person name="Nataraja K.N."/>
            <person name="Reddy Y.A.N."/>
            <person name="Phadnis S."/>
            <person name="Ravikumar R.L."/>
            <person name="Schlapbach R."/>
            <person name="Sreeman S.M."/>
            <person name="Shimizu K.K."/>
        </authorList>
    </citation>
    <scope>NUCLEOTIDE SEQUENCE</scope>
</reference>
<evidence type="ECO:0000256" key="1">
    <source>
        <dbReference type="ARBA" id="ARBA00010846"/>
    </source>
</evidence>
<protein>
    <recommendedName>
        <fullName evidence="2">BPM/SPOP BACK domain-containing protein</fullName>
    </recommendedName>
</protein>